<dbReference type="SMART" id="SM00388">
    <property type="entry name" value="HisKA"/>
    <property type="match status" value="1"/>
</dbReference>
<keyword evidence="5" id="KW-0808">Transferase</keyword>
<keyword evidence="10" id="KW-0472">Membrane</keyword>
<feature type="domain" description="HAMP" evidence="12">
    <location>
        <begin position="212"/>
        <end position="264"/>
    </location>
</feature>
<keyword evidence="14" id="KW-1185">Reference proteome</keyword>
<evidence type="ECO:0000256" key="4">
    <source>
        <dbReference type="ARBA" id="ARBA00022553"/>
    </source>
</evidence>
<evidence type="ECO:0000256" key="3">
    <source>
        <dbReference type="ARBA" id="ARBA00012438"/>
    </source>
</evidence>
<dbReference type="SUPFAM" id="SSF55874">
    <property type="entry name" value="ATPase domain of HSP90 chaperone/DNA topoisomerase II/histidine kinase"/>
    <property type="match status" value="1"/>
</dbReference>
<dbReference type="GO" id="GO:0005524">
    <property type="term" value="F:ATP binding"/>
    <property type="evidence" value="ECO:0007669"/>
    <property type="project" value="UniProtKB-KW"/>
</dbReference>
<dbReference type="InterPro" id="IPR007891">
    <property type="entry name" value="CHASE3"/>
</dbReference>
<dbReference type="PANTHER" id="PTHR43304">
    <property type="entry name" value="PHYTOCHROME-LIKE PROTEIN CPH1"/>
    <property type="match status" value="1"/>
</dbReference>
<evidence type="ECO:0000256" key="7">
    <source>
        <dbReference type="ARBA" id="ARBA00022777"/>
    </source>
</evidence>
<gene>
    <name evidence="13" type="ORF">NBH00_09475</name>
</gene>
<comment type="catalytic activity">
    <reaction evidence="1">
        <text>ATP + protein L-histidine = ADP + protein N-phospho-L-histidine.</text>
        <dbReference type="EC" id="2.7.13.3"/>
    </reaction>
</comment>
<dbReference type="PROSITE" id="PS50885">
    <property type="entry name" value="HAMP"/>
    <property type="match status" value="1"/>
</dbReference>
<evidence type="ECO:0000256" key="8">
    <source>
        <dbReference type="ARBA" id="ARBA00022989"/>
    </source>
</evidence>
<dbReference type="Gene3D" id="1.10.287.130">
    <property type="match status" value="1"/>
</dbReference>
<proteinExistence type="predicted"/>
<dbReference type="PANTHER" id="PTHR43304:SF1">
    <property type="entry name" value="PAC DOMAIN-CONTAINING PROTEIN"/>
    <property type="match status" value="1"/>
</dbReference>
<dbReference type="PRINTS" id="PR00344">
    <property type="entry name" value="BCTRLSENSOR"/>
</dbReference>
<evidence type="ECO:0000259" key="11">
    <source>
        <dbReference type="PROSITE" id="PS50109"/>
    </source>
</evidence>
<dbReference type="InterPro" id="IPR004358">
    <property type="entry name" value="Sig_transdc_His_kin-like_C"/>
</dbReference>
<evidence type="ECO:0000313" key="14">
    <source>
        <dbReference type="Proteomes" id="UP001056035"/>
    </source>
</evidence>
<dbReference type="Proteomes" id="UP001056035">
    <property type="component" value="Chromosome"/>
</dbReference>
<keyword evidence="4" id="KW-0597">Phosphoprotein</keyword>
<comment type="subcellular location">
    <subcellularLocation>
        <location evidence="2">Cell membrane</location>
    </subcellularLocation>
</comment>
<dbReference type="CDD" id="cd19410">
    <property type="entry name" value="HK9-like_sensor"/>
    <property type="match status" value="1"/>
</dbReference>
<dbReference type="SMART" id="SM00387">
    <property type="entry name" value="HATPase_c"/>
    <property type="match status" value="1"/>
</dbReference>
<dbReference type="PROSITE" id="PS50109">
    <property type="entry name" value="HIS_KIN"/>
    <property type="match status" value="1"/>
</dbReference>
<feature type="domain" description="Histidine kinase" evidence="11">
    <location>
        <begin position="286"/>
        <end position="508"/>
    </location>
</feature>
<dbReference type="Pfam" id="PF00512">
    <property type="entry name" value="HisKA"/>
    <property type="match status" value="1"/>
</dbReference>
<dbReference type="Gene3D" id="6.10.340.10">
    <property type="match status" value="1"/>
</dbReference>
<dbReference type="InterPro" id="IPR003660">
    <property type="entry name" value="HAMP_dom"/>
</dbReference>
<sequence>MRRAGRLRVGQRFAVVATVLGLVLAGGVVAGTQASVALSRARDRLVLRIDPAMTTALRLQNAYLDQETGVRGFVLAGDDRFLAPYLRGRADERRAVAQLDRLISGDGVLQRAAGSLRTAVALGATWRTGFARPAIRARRTKVRTDDVNVGAGRVRFDRVRRGTAALQRELNLARMHATSTLNHSARRLNIVLGIVSGLLLLGGVLAVLVIRRTITVPIDALAGEVRRVADGDFGRALEATGPLDIVTLAGDVDSMRARIVQELEASQAVRQDLERSNAELEQFAYVASHDLQEPLRKVASFTQMLQRKYEGQLDEKADQYIFFAVDGAKRMQELINDLLAFSRVGRLTREHQSVPLRSVIDRALTDLTGAIEESGAEVTVAGDLPTVRVDPGLLALVFQNLVGNAIKFHGEGSPHVRIDVGEAEGEPGVCAVAISDDGIGIDTEYADRIFVIFQRLHPKERYGGTGIGLAMCRKIVEYHGGRIWLDTDHAADPARPGTTFRLTLPIDVPDPTEAS</sequence>
<evidence type="ECO:0000256" key="6">
    <source>
        <dbReference type="ARBA" id="ARBA00022692"/>
    </source>
</evidence>
<dbReference type="InterPro" id="IPR003661">
    <property type="entry name" value="HisK_dim/P_dom"/>
</dbReference>
<organism evidence="13 14">
    <name type="scientific">Paraconexibacter antarcticus</name>
    <dbReference type="NCBI Taxonomy" id="2949664"/>
    <lineage>
        <taxon>Bacteria</taxon>
        <taxon>Bacillati</taxon>
        <taxon>Actinomycetota</taxon>
        <taxon>Thermoleophilia</taxon>
        <taxon>Solirubrobacterales</taxon>
        <taxon>Paraconexibacteraceae</taxon>
        <taxon>Paraconexibacter</taxon>
    </lineage>
</organism>
<dbReference type="InterPro" id="IPR036097">
    <property type="entry name" value="HisK_dim/P_sf"/>
</dbReference>
<evidence type="ECO:0000256" key="2">
    <source>
        <dbReference type="ARBA" id="ARBA00004236"/>
    </source>
</evidence>
<keyword evidence="9" id="KW-0902">Two-component regulatory system</keyword>
<accession>A0ABY5DZU7</accession>
<dbReference type="Pfam" id="PF02518">
    <property type="entry name" value="HATPase_c"/>
    <property type="match status" value="1"/>
</dbReference>
<keyword evidence="6 10" id="KW-0812">Transmembrane</keyword>
<dbReference type="SUPFAM" id="SSF47384">
    <property type="entry name" value="Homodimeric domain of signal transducing histidine kinase"/>
    <property type="match status" value="1"/>
</dbReference>
<keyword evidence="13" id="KW-0067">ATP-binding</keyword>
<dbReference type="SMART" id="SM00304">
    <property type="entry name" value="HAMP"/>
    <property type="match status" value="1"/>
</dbReference>
<feature type="transmembrane region" description="Helical" evidence="10">
    <location>
        <begin position="190"/>
        <end position="210"/>
    </location>
</feature>
<dbReference type="Pfam" id="PF00672">
    <property type="entry name" value="HAMP"/>
    <property type="match status" value="1"/>
</dbReference>
<dbReference type="EMBL" id="CP098502">
    <property type="protein sequence ID" value="UTI66422.1"/>
    <property type="molecule type" value="Genomic_DNA"/>
</dbReference>
<evidence type="ECO:0000313" key="13">
    <source>
        <dbReference type="EMBL" id="UTI66422.1"/>
    </source>
</evidence>
<evidence type="ECO:0000259" key="12">
    <source>
        <dbReference type="PROSITE" id="PS50885"/>
    </source>
</evidence>
<keyword evidence="8 10" id="KW-1133">Transmembrane helix</keyword>
<keyword evidence="13" id="KW-0547">Nucleotide-binding</keyword>
<dbReference type="InterPro" id="IPR003594">
    <property type="entry name" value="HATPase_dom"/>
</dbReference>
<dbReference type="InterPro" id="IPR052162">
    <property type="entry name" value="Sensor_kinase/Photoreceptor"/>
</dbReference>
<evidence type="ECO:0000256" key="1">
    <source>
        <dbReference type="ARBA" id="ARBA00000085"/>
    </source>
</evidence>
<evidence type="ECO:0000256" key="9">
    <source>
        <dbReference type="ARBA" id="ARBA00023012"/>
    </source>
</evidence>
<dbReference type="InterPro" id="IPR036890">
    <property type="entry name" value="HATPase_C_sf"/>
</dbReference>
<evidence type="ECO:0000256" key="5">
    <source>
        <dbReference type="ARBA" id="ARBA00022679"/>
    </source>
</evidence>
<dbReference type="EC" id="2.7.13.3" evidence="3"/>
<evidence type="ECO:0000256" key="10">
    <source>
        <dbReference type="SAM" id="Phobius"/>
    </source>
</evidence>
<dbReference type="CDD" id="cd00082">
    <property type="entry name" value="HisKA"/>
    <property type="match status" value="1"/>
</dbReference>
<reference evidence="13 14" key="1">
    <citation type="submission" date="2022-06" db="EMBL/GenBank/DDBJ databases">
        <title>Paraconexibacter antarcticus.</title>
        <authorList>
            <person name="Kim C.S."/>
        </authorList>
    </citation>
    <scope>NUCLEOTIDE SEQUENCE [LARGE SCALE GENOMIC DNA]</scope>
    <source>
        <strain evidence="13 14">02-257</strain>
    </source>
</reference>
<dbReference type="InterPro" id="IPR005467">
    <property type="entry name" value="His_kinase_dom"/>
</dbReference>
<dbReference type="CDD" id="cd06225">
    <property type="entry name" value="HAMP"/>
    <property type="match status" value="1"/>
</dbReference>
<dbReference type="Pfam" id="PF05227">
    <property type="entry name" value="CHASE3"/>
    <property type="match status" value="1"/>
</dbReference>
<name>A0ABY5DZU7_9ACTN</name>
<dbReference type="Gene3D" id="3.30.565.10">
    <property type="entry name" value="Histidine kinase-like ATPase, C-terminal domain"/>
    <property type="match status" value="1"/>
</dbReference>
<keyword evidence="7" id="KW-0418">Kinase</keyword>
<dbReference type="RefSeq" id="WP_254573093.1">
    <property type="nucleotide sequence ID" value="NZ_CP098502.1"/>
</dbReference>
<protein>
    <recommendedName>
        <fullName evidence="3">histidine kinase</fullName>
        <ecNumber evidence="3">2.7.13.3</ecNumber>
    </recommendedName>
</protein>